<gene>
    <name evidence="7" type="ORF">BKA67DRAFT_517114</name>
</gene>
<keyword evidence="3" id="KW-0547">Nucleotide-binding</keyword>
<dbReference type="PANTHER" id="PTHR23001">
    <property type="entry name" value="EUKARYOTIC TRANSLATION INITIATION FACTOR"/>
    <property type="match status" value="1"/>
</dbReference>
<keyword evidence="5" id="KW-0342">GTP-binding</keyword>
<dbReference type="SUPFAM" id="SSF75689">
    <property type="entry name" value="Zinc-binding domain of translation initiation factor 2 beta"/>
    <property type="match status" value="1"/>
</dbReference>
<protein>
    <submittedName>
        <fullName evidence="7">Domain found in IF2B/IF5-domain-containing protein</fullName>
    </submittedName>
</protein>
<dbReference type="InterPro" id="IPR045196">
    <property type="entry name" value="IF2/IF5"/>
</dbReference>
<dbReference type="Pfam" id="PF02020">
    <property type="entry name" value="W2"/>
    <property type="match status" value="1"/>
</dbReference>
<dbReference type="InterPro" id="IPR002735">
    <property type="entry name" value="Transl_init_fac_IF2/IF5_dom"/>
</dbReference>
<dbReference type="InterPro" id="IPR016189">
    <property type="entry name" value="Transl_init_fac_IF2/IF5_N"/>
</dbReference>
<dbReference type="RefSeq" id="XP_045958654.1">
    <property type="nucleotide sequence ID" value="XM_046097874.1"/>
</dbReference>
<dbReference type="Gene3D" id="1.25.40.180">
    <property type="match status" value="1"/>
</dbReference>
<dbReference type="CDD" id="cd11561">
    <property type="entry name" value="W2_eIF5"/>
    <property type="match status" value="1"/>
</dbReference>
<proteinExistence type="inferred from homology"/>
<dbReference type="OrthoDB" id="10250831at2759"/>
<comment type="caution">
    <text evidence="7">The sequence shown here is derived from an EMBL/GenBank/DDBJ whole genome shotgun (WGS) entry which is preliminary data.</text>
</comment>
<evidence type="ECO:0000313" key="8">
    <source>
        <dbReference type="Proteomes" id="UP000758603"/>
    </source>
</evidence>
<name>A0A9P8ULN4_9PEZI</name>
<evidence type="ECO:0000256" key="3">
    <source>
        <dbReference type="ARBA" id="ARBA00022741"/>
    </source>
</evidence>
<dbReference type="FunFam" id="1.25.40.180:FF:000031">
    <property type="entry name" value="Eukaryotic translation initiation factor 5"/>
    <property type="match status" value="1"/>
</dbReference>
<evidence type="ECO:0000259" key="6">
    <source>
        <dbReference type="PROSITE" id="PS51363"/>
    </source>
</evidence>
<dbReference type="Gene3D" id="2.20.25.350">
    <property type="match status" value="1"/>
</dbReference>
<evidence type="ECO:0000256" key="2">
    <source>
        <dbReference type="ARBA" id="ARBA00022540"/>
    </source>
</evidence>
<dbReference type="GeneID" id="70126766"/>
<evidence type="ECO:0000256" key="1">
    <source>
        <dbReference type="ARBA" id="ARBA00010397"/>
    </source>
</evidence>
<dbReference type="Gene3D" id="3.30.30.170">
    <property type="match status" value="1"/>
</dbReference>
<evidence type="ECO:0000256" key="4">
    <source>
        <dbReference type="ARBA" id="ARBA00022917"/>
    </source>
</evidence>
<dbReference type="InterPro" id="IPR016190">
    <property type="entry name" value="Transl_init_fac_IF2/IF5_Zn-bd"/>
</dbReference>
<dbReference type="InterPro" id="IPR003307">
    <property type="entry name" value="W2_domain"/>
</dbReference>
<feature type="domain" description="W2" evidence="6">
    <location>
        <begin position="229"/>
        <end position="398"/>
    </location>
</feature>
<dbReference type="InterPro" id="IPR016024">
    <property type="entry name" value="ARM-type_fold"/>
</dbReference>
<dbReference type="GO" id="GO:0003743">
    <property type="term" value="F:translation initiation factor activity"/>
    <property type="evidence" value="ECO:0007669"/>
    <property type="project" value="UniProtKB-KW"/>
</dbReference>
<sequence length="399" mass="44833">MVELLAINPKRADDKFYRYKMPRLQVKVEGKGNGIKTVIVNLSTVAQSLARPGGHVIKWFGLDLGAQTNMDPPDDRWIVNGAHDGETLQKSLFVFIEKYVLCDDCGNPETDLSIKDEIVRKDCKACGARSKPLVHSNLINFILKTQSKKGKKSKTTKAERQAARRAKQLADDDEFIKAAAQVNHAPKEVKDDDWSVDMSEQAVKARQNALPDEFRDRLVLEGADDDDDESSGPTVYDELGNWILEQAKANGVDNVDDIEIYKKAKELGIETKHKTVLILAQTLFDQNIVAQIPKRAGILKQNPGKISDRHEKAFLGGIECLLAKEGKENPKLLSSDVVSNKILYQLYDKELISEEFIRKWGSKASKKYCDLKTSRAIRKASEPFIMWLDEADEESSDDE</sequence>
<reference evidence="7" key="1">
    <citation type="journal article" date="2021" name="Nat. Commun.">
        <title>Genetic determinants of endophytism in the Arabidopsis root mycobiome.</title>
        <authorList>
            <person name="Mesny F."/>
            <person name="Miyauchi S."/>
            <person name="Thiergart T."/>
            <person name="Pickel B."/>
            <person name="Atanasova L."/>
            <person name="Karlsson M."/>
            <person name="Huettel B."/>
            <person name="Barry K.W."/>
            <person name="Haridas S."/>
            <person name="Chen C."/>
            <person name="Bauer D."/>
            <person name="Andreopoulos W."/>
            <person name="Pangilinan J."/>
            <person name="LaButti K."/>
            <person name="Riley R."/>
            <person name="Lipzen A."/>
            <person name="Clum A."/>
            <person name="Drula E."/>
            <person name="Henrissat B."/>
            <person name="Kohler A."/>
            <person name="Grigoriev I.V."/>
            <person name="Martin F.M."/>
            <person name="Hacquard S."/>
        </authorList>
    </citation>
    <scope>NUCLEOTIDE SEQUENCE</scope>
    <source>
        <strain evidence="7">MPI-SDFR-AT-0073</strain>
    </source>
</reference>
<dbReference type="EMBL" id="JAGPXC010000004">
    <property type="protein sequence ID" value="KAH6654384.1"/>
    <property type="molecule type" value="Genomic_DNA"/>
</dbReference>
<organism evidence="7 8">
    <name type="scientific">Truncatella angustata</name>
    <dbReference type="NCBI Taxonomy" id="152316"/>
    <lineage>
        <taxon>Eukaryota</taxon>
        <taxon>Fungi</taxon>
        <taxon>Dikarya</taxon>
        <taxon>Ascomycota</taxon>
        <taxon>Pezizomycotina</taxon>
        <taxon>Sordariomycetes</taxon>
        <taxon>Xylariomycetidae</taxon>
        <taxon>Amphisphaeriales</taxon>
        <taxon>Sporocadaceae</taxon>
        <taxon>Truncatella</taxon>
    </lineage>
</organism>
<dbReference type="GO" id="GO:0001732">
    <property type="term" value="P:formation of cytoplasmic translation initiation complex"/>
    <property type="evidence" value="ECO:0007669"/>
    <property type="project" value="TreeGrafter"/>
</dbReference>
<keyword evidence="8" id="KW-1185">Reference proteome</keyword>
<comment type="similarity">
    <text evidence="1">Belongs to the eIF-2-beta/eIF-5 family.</text>
</comment>
<dbReference type="FunFam" id="3.30.30.170:FF:000002">
    <property type="entry name" value="Eukaryotic translation initiation factor 5"/>
    <property type="match status" value="1"/>
</dbReference>
<dbReference type="Pfam" id="PF01873">
    <property type="entry name" value="eIF-5_eIF-2B"/>
    <property type="match status" value="1"/>
</dbReference>
<dbReference type="PANTHER" id="PTHR23001:SF7">
    <property type="entry name" value="EUKARYOTIC TRANSLATION INITIATION FACTOR 5"/>
    <property type="match status" value="1"/>
</dbReference>
<dbReference type="SUPFAM" id="SSF100966">
    <property type="entry name" value="Translation initiation factor 2 beta, aIF2beta, N-terminal domain"/>
    <property type="match status" value="1"/>
</dbReference>
<dbReference type="SUPFAM" id="SSF48371">
    <property type="entry name" value="ARM repeat"/>
    <property type="match status" value="1"/>
</dbReference>
<dbReference type="GO" id="GO:0005525">
    <property type="term" value="F:GTP binding"/>
    <property type="evidence" value="ECO:0007669"/>
    <property type="project" value="UniProtKB-KW"/>
</dbReference>
<evidence type="ECO:0000313" key="7">
    <source>
        <dbReference type="EMBL" id="KAH6654384.1"/>
    </source>
</evidence>
<dbReference type="GO" id="GO:0005829">
    <property type="term" value="C:cytosol"/>
    <property type="evidence" value="ECO:0007669"/>
    <property type="project" value="TreeGrafter"/>
</dbReference>
<dbReference type="GO" id="GO:0071074">
    <property type="term" value="F:eukaryotic initiation factor eIF2 binding"/>
    <property type="evidence" value="ECO:0007669"/>
    <property type="project" value="TreeGrafter"/>
</dbReference>
<dbReference type="PROSITE" id="PS51363">
    <property type="entry name" value="W2"/>
    <property type="match status" value="1"/>
</dbReference>
<keyword evidence="2" id="KW-0396">Initiation factor</keyword>
<dbReference type="SMART" id="SM00653">
    <property type="entry name" value="eIF2B_5"/>
    <property type="match status" value="1"/>
</dbReference>
<dbReference type="GO" id="GO:0005092">
    <property type="term" value="F:GDP-dissociation inhibitor activity"/>
    <property type="evidence" value="ECO:0007669"/>
    <property type="project" value="TreeGrafter"/>
</dbReference>
<dbReference type="Proteomes" id="UP000758603">
    <property type="component" value="Unassembled WGS sequence"/>
</dbReference>
<dbReference type="SMART" id="SM00515">
    <property type="entry name" value="eIF5C"/>
    <property type="match status" value="1"/>
</dbReference>
<accession>A0A9P8ULN4</accession>
<dbReference type="AlphaFoldDB" id="A0A9P8ULN4"/>
<evidence type="ECO:0000256" key="5">
    <source>
        <dbReference type="ARBA" id="ARBA00023134"/>
    </source>
</evidence>
<keyword evidence="4" id="KW-0648">Protein biosynthesis</keyword>